<accession>A0A067FV65</accession>
<dbReference type="Proteomes" id="UP000027120">
    <property type="component" value="Unassembled WGS sequence"/>
</dbReference>
<proteinExistence type="predicted"/>
<feature type="non-terminal residue" evidence="1">
    <location>
        <position position="1"/>
    </location>
</feature>
<evidence type="ECO:0000313" key="1">
    <source>
        <dbReference type="EMBL" id="KDO71274.1"/>
    </source>
</evidence>
<name>A0A067FV65_CITSI</name>
<gene>
    <name evidence="1" type="ORF">CISIN_1g0244892mg</name>
</gene>
<dbReference type="EMBL" id="KK784889">
    <property type="protein sequence ID" value="KDO71274.1"/>
    <property type="molecule type" value="Genomic_DNA"/>
</dbReference>
<sequence>GIGVKENKFISNLNAI</sequence>
<organism evidence="1 2">
    <name type="scientific">Citrus sinensis</name>
    <name type="common">Sweet orange</name>
    <name type="synonym">Citrus aurantium var. sinensis</name>
    <dbReference type="NCBI Taxonomy" id="2711"/>
    <lineage>
        <taxon>Eukaryota</taxon>
        <taxon>Viridiplantae</taxon>
        <taxon>Streptophyta</taxon>
        <taxon>Embryophyta</taxon>
        <taxon>Tracheophyta</taxon>
        <taxon>Spermatophyta</taxon>
        <taxon>Magnoliopsida</taxon>
        <taxon>eudicotyledons</taxon>
        <taxon>Gunneridae</taxon>
        <taxon>Pentapetalae</taxon>
        <taxon>rosids</taxon>
        <taxon>malvids</taxon>
        <taxon>Sapindales</taxon>
        <taxon>Rutaceae</taxon>
        <taxon>Aurantioideae</taxon>
        <taxon>Citrus</taxon>
    </lineage>
</organism>
<evidence type="ECO:0000313" key="2">
    <source>
        <dbReference type="Proteomes" id="UP000027120"/>
    </source>
</evidence>
<reference evidence="1 2" key="1">
    <citation type="submission" date="2014-04" db="EMBL/GenBank/DDBJ databases">
        <authorList>
            <consortium name="International Citrus Genome Consortium"/>
            <person name="Gmitter F."/>
            <person name="Chen C."/>
            <person name="Farmerie W."/>
            <person name="Harkins T."/>
            <person name="Desany B."/>
            <person name="Mohiuddin M."/>
            <person name="Kodira C."/>
            <person name="Borodovsky M."/>
            <person name="Lomsadze A."/>
            <person name="Burns P."/>
            <person name="Jenkins J."/>
            <person name="Prochnik S."/>
            <person name="Shu S."/>
            <person name="Chapman J."/>
            <person name="Pitluck S."/>
            <person name="Schmutz J."/>
            <person name="Rokhsar D."/>
        </authorList>
    </citation>
    <scope>NUCLEOTIDE SEQUENCE</scope>
</reference>
<protein>
    <submittedName>
        <fullName evidence="1">Uncharacterized protein</fullName>
    </submittedName>
</protein>
<keyword evidence="2" id="KW-1185">Reference proteome</keyword>
<dbReference type="AlphaFoldDB" id="A0A067FV65"/>